<evidence type="ECO:0000313" key="2">
    <source>
        <dbReference type="Proteomes" id="UP000248039"/>
    </source>
</evidence>
<dbReference type="RefSeq" id="WP_110671959.1">
    <property type="nucleotide sequence ID" value="NZ_PYBW01000094.1"/>
</dbReference>
<proteinExistence type="predicted"/>
<dbReference type="OrthoDB" id="4244407at2"/>
<reference evidence="1 2" key="1">
    <citation type="submission" date="2018-03" db="EMBL/GenBank/DDBJ databases">
        <title>Bioinformatic expansion and discovery of thiopeptide antibiotics.</title>
        <authorList>
            <person name="Schwalen C.J."/>
            <person name="Hudson G.A."/>
            <person name="Mitchell D.A."/>
        </authorList>
    </citation>
    <scope>NUCLEOTIDE SEQUENCE [LARGE SCALE GENOMIC DNA]</scope>
    <source>
        <strain evidence="1 2">ATCC 21389</strain>
    </source>
</reference>
<dbReference type="AlphaFoldDB" id="A0A2V4N8N3"/>
<evidence type="ECO:0000313" key="1">
    <source>
        <dbReference type="EMBL" id="PYC74558.1"/>
    </source>
</evidence>
<sequence length="108" mass="12069">MSGESEFTQALASNRRIPFLVSLVHELTMAERGSYRDRTEEAESALRTVGFLNELRMVILNQLRADTFGADTGYPDAALAEVLLERVERAGMTEFWDRTTARAVNSLG</sequence>
<gene>
    <name evidence="1" type="ORF">C7C46_23845</name>
</gene>
<dbReference type="EMBL" id="PYBW01000094">
    <property type="protein sequence ID" value="PYC74558.1"/>
    <property type="molecule type" value="Genomic_DNA"/>
</dbReference>
<name>A0A2V4N8N3_9ACTN</name>
<comment type="caution">
    <text evidence="1">The sequence shown here is derived from an EMBL/GenBank/DDBJ whole genome shotgun (WGS) entry which is preliminary data.</text>
</comment>
<accession>A0A2V4N8N3</accession>
<keyword evidence="2" id="KW-1185">Reference proteome</keyword>
<organism evidence="1 2">
    <name type="scientific">Streptomyces tateyamensis</name>
    <dbReference type="NCBI Taxonomy" id="565073"/>
    <lineage>
        <taxon>Bacteria</taxon>
        <taxon>Bacillati</taxon>
        <taxon>Actinomycetota</taxon>
        <taxon>Actinomycetes</taxon>
        <taxon>Kitasatosporales</taxon>
        <taxon>Streptomycetaceae</taxon>
        <taxon>Streptomyces</taxon>
    </lineage>
</organism>
<protein>
    <submittedName>
        <fullName evidence="1">Uncharacterized protein</fullName>
    </submittedName>
</protein>
<dbReference type="Proteomes" id="UP000248039">
    <property type="component" value="Unassembled WGS sequence"/>
</dbReference>